<dbReference type="Pfam" id="PF04055">
    <property type="entry name" value="Radical_SAM"/>
    <property type="match status" value="1"/>
</dbReference>
<evidence type="ECO:0000256" key="5">
    <source>
        <dbReference type="ARBA" id="ARBA00023004"/>
    </source>
</evidence>
<evidence type="ECO:0000256" key="1">
    <source>
        <dbReference type="ARBA" id="ARBA00001966"/>
    </source>
</evidence>
<proteinExistence type="predicted"/>
<sequence length="378" mass="41852">MNSKHLSRRQFLSKTLFSACGICGTGFISGIFNQTGLAMGKDALIPADFWEPLDQGKVKCTLCYQGCILKQDQTGICRVRKNIQGKLCSMIWENPCVLSPDPVEKSPLHHVLPGSRFLALGTAGCNLRCLYCQNWQVAQTSPTLTENFDLSPSAALSMAKSKSLKGVMLTFNDPAVYPEFAGKILEKFKEANMHCNIVTGGAILDKPRRYLAELCDSVTFGLKGFTEDFYSKVAGGSLAESLKSLESFRKQVPWIEVTTLIIPTLNSDEEGIRNTARWIKNNLGAETPYHLSRFFPEFRLRNLPATPATLLGQLRDAAMEEGLKYVYVSNLSPHKGNHTYCHHCGTMMIRRVGHRISENSMNGSLCGKCGKALPGIWK</sequence>
<dbReference type="InterPro" id="IPR013785">
    <property type="entry name" value="Aldolase_TIM"/>
</dbReference>
<dbReference type="GO" id="GO:0046872">
    <property type="term" value="F:metal ion binding"/>
    <property type="evidence" value="ECO:0007669"/>
    <property type="project" value="UniProtKB-KW"/>
</dbReference>
<keyword evidence="3" id="KW-0949">S-adenosyl-L-methionine</keyword>
<keyword evidence="2" id="KW-0004">4Fe-4S</keyword>
<organism evidence="9 10">
    <name type="scientific">Candidatus Wallbacteria bacterium HGW-Wallbacteria-1</name>
    <dbReference type="NCBI Taxonomy" id="2013854"/>
    <lineage>
        <taxon>Bacteria</taxon>
        <taxon>Candidatus Walliibacteriota</taxon>
    </lineage>
</organism>
<keyword evidence="5" id="KW-0408">Iron</keyword>
<name>A0A2N1PRP2_9BACT</name>
<protein>
    <submittedName>
        <fullName evidence="9">AmmeMemoRadiSam system radical SAM enzyme</fullName>
    </submittedName>
</protein>
<evidence type="ECO:0000256" key="2">
    <source>
        <dbReference type="ARBA" id="ARBA00022485"/>
    </source>
</evidence>
<accession>A0A2N1PRP2</accession>
<feature type="transmembrane region" description="Helical" evidence="7">
    <location>
        <begin position="12"/>
        <end position="32"/>
    </location>
</feature>
<keyword evidence="7" id="KW-1133">Transmembrane helix</keyword>
<dbReference type="InterPro" id="IPR007197">
    <property type="entry name" value="rSAM"/>
</dbReference>
<dbReference type="PANTHER" id="PTHR30352">
    <property type="entry name" value="PYRUVATE FORMATE-LYASE-ACTIVATING ENZYME"/>
    <property type="match status" value="1"/>
</dbReference>
<evidence type="ECO:0000313" key="10">
    <source>
        <dbReference type="Proteomes" id="UP000233256"/>
    </source>
</evidence>
<comment type="cofactor">
    <cofactor evidence="1">
        <name>[4Fe-4S] cluster</name>
        <dbReference type="ChEBI" id="CHEBI:49883"/>
    </cofactor>
</comment>
<evidence type="ECO:0000256" key="6">
    <source>
        <dbReference type="ARBA" id="ARBA00023014"/>
    </source>
</evidence>
<evidence type="ECO:0000256" key="7">
    <source>
        <dbReference type="SAM" id="Phobius"/>
    </source>
</evidence>
<dbReference type="SUPFAM" id="SSF102114">
    <property type="entry name" value="Radical SAM enzymes"/>
    <property type="match status" value="1"/>
</dbReference>
<feature type="domain" description="Radical SAM core" evidence="8">
    <location>
        <begin position="110"/>
        <end position="335"/>
    </location>
</feature>
<dbReference type="GO" id="GO:0051539">
    <property type="term" value="F:4 iron, 4 sulfur cluster binding"/>
    <property type="evidence" value="ECO:0007669"/>
    <property type="project" value="UniProtKB-KW"/>
</dbReference>
<dbReference type="Proteomes" id="UP000233256">
    <property type="component" value="Unassembled WGS sequence"/>
</dbReference>
<evidence type="ECO:0000313" key="9">
    <source>
        <dbReference type="EMBL" id="PKK91013.1"/>
    </source>
</evidence>
<dbReference type="NCBIfam" id="TIGR04337">
    <property type="entry name" value="AmmeMemoSam_rS"/>
    <property type="match status" value="1"/>
</dbReference>
<keyword evidence="4" id="KW-0479">Metal-binding</keyword>
<dbReference type="InterPro" id="IPR027596">
    <property type="entry name" value="AmmeMemoSam_rS"/>
</dbReference>
<dbReference type="SFLD" id="SFLDG01101">
    <property type="entry name" value="Uncharacterised_Radical_SAM_Su"/>
    <property type="match status" value="1"/>
</dbReference>
<comment type="caution">
    <text evidence="9">The sequence shown here is derived from an EMBL/GenBank/DDBJ whole genome shotgun (WGS) entry which is preliminary data.</text>
</comment>
<evidence type="ECO:0000256" key="4">
    <source>
        <dbReference type="ARBA" id="ARBA00022723"/>
    </source>
</evidence>
<dbReference type="PANTHER" id="PTHR30352:SF5">
    <property type="entry name" value="PYRUVATE FORMATE-LYASE 1-ACTIVATING ENZYME"/>
    <property type="match status" value="1"/>
</dbReference>
<dbReference type="InterPro" id="IPR058240">
    <property type="entry name" value="rSAM_sf"/>
</dbReference>
<dbReference type="EMBL" id="PGXC01000003">
    <property type="protein sequence ID" value="PKK91013.1"/>
    <property type="molecule type" value="Genomic_DNA"/>
</dbReference>
<dbReference type="InterPro" id="IPR034457">
    <property type="entry name" value="Organic_radical-activating"/>
</dbReference>
<keyword evidence="7" id="KW-0812">Transmembrane</keyword>
<evidence type="ECO:0000259" key="8">
    <source>
        <dbReference type="PROSITE" id="PS51918"/>
    </source>
</evidence>
<dbReference type="AlphaFoldDB" id="A0A2N1PRP2"/>
<keyword evidence="7" id="KW-0472">Membrane</keyword>
<dbReference type="PROSITE" id="PS51918">
    <property type="entry name" value="RADICAL_SAM"/>
    <property type="match status" value="1"/>
</dbReference>
<dbReference type="GO" id="GO:0003824">
    <property type="term" value="F:catalytic activity"/>
    <property type="evidence" value="ECO:0007669"/>
    <property type="project" value="InterPro"/>
</dbReference>
<evidence type="ECO:0000256" key="3">
    <source>
        <dbReference type="ARBA" id="ARBA00022691"/>
    </source>
</evidence>
<dbReference type="Gene3D" id="3.20.20.70">
    <property type="entry name" value="Aldolase class I"/>
    <property type="match status" value="1"/>
</dbReference>
<dbReference type="CDD" id="cd01335">
    <property type="entry name" value="Radical_SAM"/>
    <property type="match status" value="1"/>
</dbReference>
<keyword evidence="6" id="KW-0411">Iron-sulfur</keyword>
<gene>
    <name evidence="9" type="primary">amrS</name>
    <name evidence="9" type="ORF">CVV64_04375</name>
</gene>
<dbReference type="SFLD" id="SFLDS00029">
    <property type="entry name" value="Radical_SAM"/>
    <property type="match status" value="1"/>
</dbReference>
<reference evidence="9 10" key="1">
    <citation type="journal article" date="2017" name="ISME J.">
        <title>Potential for microbial H2 and metal transformations associated with novel bacteria and archaea in deep terrestrial subsurface sediments.</title>
        <authorList>
            <person name="Hernsdorf A.W."/>
            <person name="Amano Y."/>
            <person name="Miyakawa K."/>
            <person name="Ise K."/>
            <person name="Suzuki Y."/>
            <person name="Anantharaman K."/>
            <person name="Probst A."/>
            <person name="Burstein D."/>
            <person name="Thomas B.C."/>
            <person name="Banfield J.F."/>
        </authorList>
    </citation>
    <scope>NUCLEOTIDE SEQUENCE [LARGE SCALE GENOMIC DNA]</scope>
    <source>
        <strain evidence="9">HGW-Wallbacteria-1</strain>
    </source>
</reference>